<dbReference type="RefSeq" id="WP_089088413.1">
    <property type="nucleotide sequence ID" value="NZ_BCMH01000006.1"/>
</dbReference>
<dbReference type="InterPro" id="IPR049492">
    <property type="entry name" value="BD-FAE-like_dom"/>
</dbReference>
<dbReference type="PANTHER" id="PTHR48081">
    <property type="entry name" value="AB HYDROLASE SUPERFAMILY PROTEIN C4A8.06C"/>
    <property type="match status" value="1"/>
</dbReference>
<dbReference type="AlphaFoldDB" id="A0A1Z5IP86"/>
<accession>A0A1Z5IP86</accession>
<evidence type="ECO:0000313" key="4">
    <source>
        <dbReference type="Proteomes" id="UP000198430"/>
    </source>
</evidence>
<name>A0A1Z5IP86_9LACO</name>
<dbReference type="Gene3D" id="3.40.50.1820">
    <property type="entry name" value="alpha/beta hydrolase"/>
    <property type="match status" value="1"/>
</dbReference>
<keyword evidence="1 3" id="KW-0378">Hydrolase</keyword>
<dbReference type="Proteomes" id="UP000198430">
    <property type="component" value="Unassembled WGS sequence"/>
</dbReference>
<keyword evidence="4" id="KW-1185">Reference proteome</keyword>
<evidence type="ECO:0000256" key="1">
    <source>
        <dbReference type="ARBA" id="ARBA00022801"/>
    </source>
</evidence>
<protein>
    <submittedName>
        <fullName evidence="3">Alpha/beta hydrolase</fullName>
    </submittedName>
</protein>
<feature type="domain" description="BD-FAE-like" evidence="2">
    <location>
        <begin position="45"/>
        <end position="242"/>
    </location>
</feature>
<dbReference type="EMBL" id="BCMH01000006">
    <property type="protein sequence ID" value="GAX03438.1"/>
    <property type="molecule type" value="Genomic_DNA"/>
</dbReference>
<dbReference type="InterPro" id="IPR029058">
    <property type="entry name" value="AB_hydrolase_fold"/>
</dbReference>
<organism evidence="3 4">
    <name type="scientific">Secundilactobacillus pentosiphilus</name>
    <dbReference type="NCBI Taxonomy" id="1714682"/>
    <lineage>
        <taxon>Bacteria</taxon>
        <taxon>Bacillati</taxon>
        <taxon>Bacillota</taxon>
        <taxon>Bacilli</taxon>
        <taxon>Lactobacillales</taxon>
        <taxon>Lactobacillaceae</taxon>
        <taxon>Secundilactobacillus</taxon>
    </lineage>
</organism>
<dbReference type="GO" id="GO:0016787">
    <property type="term" value="F:hydrolase activity"/>
    <property type="evidence" value="ECO:0007669"/>
    <property type="project" value="UniProtKB-KW"/>
</dbReference>
<dbReference type="Pfam" id="PF20434">
    <property type="entry name" value="BD-FAE"/>
    <property type="match status" value="1"/>
</dbReference>
<dbReference type="SUPFAM" id="SSF53474">
    <property type="entry name" value="alpha/beta-Hydrolases"/>
    <property type="match status" value="1"/>
</dbReference>
<evidence type="ECO:0000313" key="3">
    <source>
        <dbReference type="EMBL" id="GAX03438.1"/>
    </source>
</evidence>
<comment type="caution">
    <text evidence="3">The sequence shown here is derived from an EMBL/GenBank/DDBJ whole genome shotgun (WGS) entry which is preliminary data.</text>
</comment>
<gene>
    <name evidence="3" type="ORF">IWT140_01041</name>
</gene>
<evidence type="ECO:0000259" key="2">
    <source>
        <dbReference type="Pfam" id="PF20434"/>
    </source>
</evidence>
<sequence length="283" mass="31580">MKKRLVIAAKRPAIWQDTNIIYARVPDQGGHTTLALHLSILRPFQSQSQPLPVIFWFCGGGWITVDYNGRLPNLVDFVRAGYAVVSVEYRNSDQAHWPAQLEDAKAAIRYIKAHAARYGIDPHRVAVMGESAGGHLASMVALTNGIQSYETGQYLYQNSDVKVAIPWCGIVSPLTAKQRSNTDDLDYIYGKLLNGEPETHPDLVAQANPRRFIRGQDVSFLLLHGTADDVAPIQDDEEFYDDLVAHQMTADLYELAGAGHLDDAFLQPEVIKIMLRFLKDHLV</sequence>
<dbReference type="InterPro" id="IPR050300">
    <property type="entry name" value="GDXG_lipolytic_enzyme"/>
</dbReference>
<reference evidence="3 4" key="1">
    <citation type="submission" date="2015-11" db="EMBL/GenBank/DDBJ databases">
        <title>Draft genome sequences of new species of the genus Lactobacillus isolated from orchardgrass silage.</title>
        <authorList>
            <person name="Tohno M."/>
            <person name="Tanizawa Y."/>
            <person name="Arita M."/>
        </authorList>
    </citation>
    <scope>NUCLEOTIDE SEQUENCE [LARGE SCALE GENOMIC DNA]</scope>
    <source>
        <strain evidence="3 4">IWT140</strain>
    </source>
</reference>
<proteinExistence type="predicted"/>
<dbReference type="PANTHER" id="PTHR48081:SF13">
    <property type="entry name" value="ALPHA_BETA HYDROLASE"/>
    <property type="match status" value="1"/>
</dbReference>